<accession>A0ABT8KXV8</accession>
<dbReference type="Pfam" id="PF20240">
    <property type="entry name" value="DUF6597"/>
    <property type="match status" value="1"/>
</dbReference>
<keyword evidence="3" id="KW-0804">Transcription</keyword>
<dbReference type="InterPro" id="IPR046532">
    <property type="entry name" value="DUF6597"/>
</dbReference>
<dbReference type="Pfam" id="PF12833">
    <property type="entry name" value="HTH_18"/>
    <property type="match status" value="1"/>
</dbReference>
<evidence type="ECO:0000313" key="5">
    <source>
        <dbReference type="EMBL" id="MDN5204782.1"/>
    </source>
</evidence>
<dbReference type="PANTHER" id="PTHR43280:SF2">
    <property type="entry name" value="HTH-TYPE TRANSCRIPTIONAL REGULATOR EXSA"/>
    <property type="match status" value="1"/>
</dbReference>
<dbReference type="RefSeq" id="WP_346754806.1">
    <property type="nucleotide sequence ID" value="NZ_JAUJEA010000013.1"/>
</dbReference>
<keyword evidence="2" id="KW-0238">DNA-binding</keyword>
<dbReference type="InterPro" id="IPR018062">
    <property type="entry name" value="HTH_AraC-typ_CS"/>
</dbReference>
<gene>
    <name evidence="5" type="ORF">QQ008_25555</name>
</gene>
<dbReference type="PANTHER" id="PTHR43280">
    <property type="entry name" value="ARAC-FAMILY TRANSCRIPTIONAL REGULATOR"/>
    <property type="match status" value="1"/>
</dbReference>
<dbReference type="PROSITE" id="PS00041">
    <property type="entry name" value="HTH_ARAC_FAMILY_1"/>
    <property type="match status" value="1"/>
</dbReference>
<dbReference type="InterPro" id="IPR009057">
    <property type="entry name" value="Homeodomain-like_sf"/>
</dbReference>
<keyword evidence="6" id="KW-1185">Reference proteome</keyword>
<organism evidence="5 6">
    <name type="scientific">Splendidivirga corallicola</name>
    <dbReference type="NCBI Taxonomy" id="3051826"/>
    <lineage>
        <taxon>Bacteria</taxon>
        <taxon>Pseudomonadati</taxon>
        <taxon>Bacteroidota</taxon>
        <taxon>Cytophagia</taxon>
        <taxon>Cytophagales</taxon>
        <taxon>Splendidivirgaceae</taxon>
        <taxon>Splendidivirga</taxon>
    </lineage>
</organism>
<keyword evidence="1" id="KW-0805">Transcription regulation</keyword>
<dbReference type="SMART" id="SM00342">
    <property type="entry name" value="HTH_ARAC"/>
    <property type="match status" value="1"/>
</dbReference>
<evidence type="ECO:0000256" key="3">
    <source>
        <dbReference type="ARBA" id="ARBA00023163"/>
    </source>
</evidence>
<feature type="domain" description="HTH araC/xylS-type" evidence="4">
    <location>
        <begin position="162"/>
        <end position="260"/>
    </location>
</feature>
<evidence type="ECO:0000259" key="4">
    <source>
        <dbReference type="PROSITE" id="PS01124"/>
    </source>
</evidence>
<sequence length="268" mass="31397">MKYQEFEPGDPLSNYIQLIWILESESEQEVYQRNRILPDGIVEVIFHYESPFITCTSDGTKMKQPQGFAISQMRKFIEIESDGKIGFISVRFYPWGAYHFFEEPINNFLDDTIDLANVWPDQYETIMKDIYSASNDAERVKRVKDFLLKRLCENKNDYTSIDKAVRLIRSSKGQMSLEEIGEKTGFSKKQLERKFLTTVGTSPKVFSRISRFLHICKNLEEQNGKILTQLAYECGYFDQSHFIKEFKEFSGFTPKAFFEKNNVVFADM</sequence>
<dbReference type="SUPFAM" id="SSF46689">
    <property type="entry name" value="Homeodomain-like"/>
    <property type="match status" value="1"/>
</dbReference>
<proteinExistence type="predicted"/>
<evidence type="ECO:0000256" key="1">
    <source>
        <dbReference type="ARBA" id="ARBA00023015"/>
    </source>
</evidence>
<evidence type="ECO:0000256" key="2">
    <source>
        <dbReference type="ARBA" id="ARBA00023125"/>
    </source>
</evidence>
<dbReference type="PROSITE" id="PS01124">
    <property type="entry name" value="HTH_ARAC_FAMILY_2"/>
    <property type="match status" value="1"/>
</dbReference>
<evidence type="ECO:0000313" key="6">
    <source>
        <dbReference type="Proteomes" id="UP001172082"/>
    </source>
</evidence>
<comment type="caution">
    <text evidence="5">The sequence shown here is derived from an EMBL/GenBank/DDBJ whole genome shotgun (WGS) entry which is preliminary data.</text>
</comment>
<name>A0ABT8KXV8_9BACT</name>
<dbReference type="Gene3D" id="1.10.10.60">
    <property type="entry name" value="Homeodomain-like"/>
    <property type="match status" value="1"/>
</dbReference>
<protein>
    <submittedName>
        <fullName evidence="5">Helix-turn-helix transcriptional regulator</fullName>
    </submittedName>
</protein>
<reference evidence="5" key="1">
    <citation type="submission" date="2023-06" db="EMBL/GenBank/DDBJ databases">
        <title>Genomic of Parafulvivirga corallium.</title>
        <authorList>
            <person name="Wang G."/>
        </authorList>
    </citation>
    <scope>NUCLEOTIDE SEQUENCE</scope>
    <source>
        <strain evidence="5">BMA10</strain>
    </source>
</reference>
<dbReference type="InterPro" id="IPR018060">
    <property type="entry name" value="HTH_AraC"/>
</dbReference>
<dbReference type="Proteomes" id="UP001172082">
    <property type="component" value="Unassembled WGS sequence"/>
</dbReference>
<dbReference type="EMBL" id="JAUJEA010000013">
    <property type="protein sequence ID" value="MDN5204782.1"/>
    <property type="molecule type" value="Genomic_DNA"/>
</dbReference>